<evidence type="ECO:0000313" key="3">
    <source>
        <dbReference type="Proteomes" id="UP000266340"/>
    </source>
</evidence>
<dbReference type="SUPFAM" id="SSF55729">
    <property type="entry name" value="Acyl-CoA N-acyltransferases (Nat)"/>
    <property type="match status" value="1"/>
</dbReference>
<sequence>MFKRLFVTDGVRMVPAVIRSYGFEDFEGLIDVQAKSFPPPYPSELWWNEKQLAEHVQRFPEGALCVEIGGAIVGSMTGLRLTMTDGDEHDWATVSDDGYIRNHEPDGDTLYVIDICVVPEYRKFGLGKWLMQSMYETVVHVGCRRLLGGGRMPGYSRAASELTPEQYVAQVTAGERTDPVLTFLLRCGRVPVGVVANYLDDEQSCGYAALMEWRNPFIDNDNEEAT</sequence>
<dbReference type="CDD" id="cd04301">
    <property type="entry name" value="NAT_SF"/>
    <property type="match status" value="1"/>
</dbReference>
<dbReference type="Pfam" id="PF00583">
    <property type="entry name" value="Acetyltransf_1"/>
    <property type="match status" value="1"/>
</dbReference>
<dbReference type="PROSITE" id="PS51186">
    <property type="entry name" value="GNAT"/>
    <property type="match status" value="1"/>
</dbReference>
<dbReference type="OrthoDB" id="9811121at2"/>
<evidence type="ECO:0000313" key="2">
    <source>
        <dbReference type="EMBL" id="RIE04787.1"/>
    </source>
</evidence>
<dbReference type="Gene3D" id="3.40.630.30">
    <property type="match status" value="1"/>
</dbReference>
<gene>
    <name evidence="2" type="ORF">D3H35_04750</name>
</gene>
<protein>
    <submittedName>
        <fullName evidence="2">GNAT family N-acetyltransferase</fullName>
    </submittedName>
</protein>
<dbReference type="InterPro" id="IPR016181">
    <property type="entry name" value="Acyl_CoA_acyltransferase"/>
</dbReference>
<proteinExistence type="predicted"/>
<feature type="domain" description="N-acetyltransferase" evidence="1">
    <location>
        <begin position="16"/>
        <end position="216"/>
    </location>
</feature>
<evidence type="ECO:0000259" key="1">
    <source>
        <dbReference type="PROSITE" id="PS51186"/>
    </source>
</evidence>
<dbReference type="EMBL" id="QXJM01000023">
    <property type="protein sequence ID" value="RIE04787.1"/>
    <property type="molecule type" value="Genomic_DNA"/>
</dbReference>
<dbReference type="InterPro" id="IPR000182">
    <property type="entry name" value="GNAT_dom"/>
</dbReference>
<keyword evidence="3" id="KW-1185">Reference proteome</keyword>
<keyword evidence="2" id="KW-0808">Transferase</keyword>
<dbReference type="AlphaFoldDB" id="A0A398CYB0"/>
<dbReference type="GO" id="GO:0016747">
    <property type="term" value="F:acyltransferase activity, transferring groups other than amino-acyl groups"/>
    <property type="evidence" value="ECO:0007669"/>
    <property type="project" value="InterPro"/>
</dbReference>
<dbReference type="Proteomes" id="UP000266340">
    <property type="component" value="Unassembled WGS sequence"/>
</dbReference>
<accession>A0A398CYB0</accession>
<name>A0A398CYB0_9BACL</name>
<reference evidence="2 3" key="1">
    <citation type="submission" date="2018-09" db="EMBL/GenBank/DDBJ databases">
        <title>Cohnella cavernae sp. nov., isolated from a karst cave.</title>
        <authorList>
            <person name="Zhu H."/>
        </authorList>
    </citation>
    <scope>NUCLEOTIDE SEQUENCE [LARGE SCALE GENOMIC DNA]</scope>
    <source>
        <strain evidence="2 3">K2E09-144</strain>
    </source>
</reference>
<organism evidence="2 3">
    <name type="scientific">Cohnella faecalis</name>
    <dbReference type="NCBI Taxonomy" id="2315694"/>
    <lineage>
        <taxon>Bacteria</taxon>
        <taxon>Bacillati</taxon>
        <taxon>Bacillota</taxon>
        <taxon>Bacilli</taxon>
        <taxon>Bacillales</taxon>
        <taxon>Paenibacillaceae</taxon>
        <taxon>Cohnella</taxon>
    </lineage>
</organism>
<comment type="caution">
    <text evidence="2">The sequence shown here is derived from an EMBL/GenBank/DDBJ whole genome shotgun (WGS) entry which is preliminary data.</text>
</comment>
<dbReference type="RefSeq" id="WP_119147987.1">
    <property type="nucleotide sequence ID" value="NZ_JBHSOV010000005.1"/>
</dbReference>